<proteinExistence type="predicted"/>
<accession>A0ABV3B0P8</accession>
<name>A0ABV3B0P8_9ACTN</name>
<protein>
    <submittedName>
        <fullName evidence="1">Uncharacterized protein</fullName>
    </submittedName>
</protein>
<comment type="caution">
    <text evidence="1">The sequence shown here is derived from an EMBL/GenBank/DDBJ whole genome shotgun (WGS) entry which is preliminary data.</text>
</comment>
<keyword evidence="2" id="KW-1185">Reference proteome</keyword>
<evidence type="ECO:0000313" key="2">
    <source>
        <dbReference type="Proteomes" id="UP001551189"/>
    </source>
</evidence>
<reference evidence="1 2" key="1">
    <citation type="submission" date="2024-06" db="EMBL/GenBank/DDBJ databases">
        <title>The Natural Products Discovery Center: Release of the First 8490 Sequenced Strains for Exploring Actinobacteria Biosynthetic Diversity.</title>
        <authorList>
            <person name="Kalkreuter E."/>
            <person name="Kautsar S.A."/>
            <person name="Yang D."/>
            <person name="Bader C.D."/>
            <person name="Teijaro C.N."/>
            <person name="Fluegel L."/>
            <person name="Davis C.M."/>
            <person name="Simpson J.R."/>
            <person name="Lauterbach L."/>
            <person name="Steele A.D."/>
            <person name="Gui C."/>
            <person name="Meng S."/>
            <person name="Li G."/>
            <person name="Viehrig K."/>
            <person name="Ye F."/>
            <person name="Su P."/>
            <person name="Kiefer A.F."/>
            <person name="Nichols A."/>
            <person name="Cepeda A.J."/>
            <person name="Yan W."/>
            <person name="Fan B."/>
            <person name="Jiang Y."/>
            <person name="Adhikari A."/>
            <person name="Zheng C.-J."/>
            <person name="Schuster L."/>
            <person name="Cowan T.M."/>
            <person name="Smanski M.J."/>
            <person name="Chevrette M.G."/>
            <person name="De Carvalho L.P.S."/>
            <person name="Shen B."/>
        </authorList>
    </citation>
    <scope>NUCLEOTIDE SEQUENCE [LARGE SCALE GENOMIC DNA]</scope>
    <source>
        <strain evidence="1 2">NPDC046851</strain>
    </source>
</reference>
<dbReference type="EMBL" id="JBEYXT010000079">
    <property type="protein sequence ID" value="MEU6803021.1"/>
    <property type="molecule type" value="Genomic_DNA"/>
</dbReference>
<sequence>MTEPQDRPEELGDRYDLRIKGDVQGQLVLGRNNEVVMGGPANIVDLPRLTRFAEAIAQALPALDLDADQQRTVRQLAAAVLSEAGEDQPDHSRLREMGRTLRTVLEGAAAGALTSGILTMWSP</sequence>
<gene>
    <name evidence="1" type="ORF">ABZ931_18680</name>
</gene>
<evidence type="ECO:0000313" key="1">
    <source>
        <dbReference type="EMBL" id="MEU6803021.1"/>
    </source>
</evidence>
<dbReference type="Proteomes" id="UP001551189">
    <property type="component" value="Unassembled WGS sequence"/>
</dbReference>
<dbReference type="RefSeq" id="WP_359696767.1">
    <property type="nucleotide sequence ID" value="NZ_JBEYXT010000079.1"/>
</dbReference>
<organism evidence="1 2">
    <name type="scientific">Streptomyces neyagawaensis</name>
    <dbReference type="NCBI Taxonomy" id="42238"/>
    <lineage>
        <taxon>Bacteria</taxon>
        <taxon>Bacillati</taxon>
        <taxon>Actinomycetota</taxon>
        <taxon>Actinomycetes</taxon>
        <taxon>Kitasatosporales</taxon>
        <taxon>Streptomycetaceae</taxon>
        <taxon>Streptomyces</taxon>
    </lineage>
</organism>